<accession>A0AAN5CMY4</accession>
<feature type="non-terminal residue" evidence="6">
    <location>
        <position position="1"/>
    </location>
</feature>
<dbReference type="Gene3D" id="1.10.10.1940">
    <property type="match status" value="2"/>
</dbReference>
<dbReference type="PANTHER" id="PTHR46219:SF5">
    <property type="entry name" value="SHKT DOMAIN-CONTAINING PROTEIN"/>
    <property type="match status" value="1"/>
</dbReference>
<dbReference type="InterPro" id="IPR003582">
    <property type="entry name" value="ShKT_dom"/>
</dbReference>
<gene>
    <name evidence="6" type="ORF">PMAYCL1PPCAC_17558</name>
</gene>
<evidence type="ECO:0000313" key="7">
    <source>
        <dbReference type="Proteomes" id="UP001328107"/>
    </source>
</evidence>
<feature type="chain" id="PRO_5043050270" description="ShKT domain-containing protein" evidence="4">
    <location>
        <begin position="20"/>
        <end position="159"/>
    </location>
</feature>
<dbReference type="Proteomes" id="UP001328107">
    <property type="component" value="Unassembled WGS sequence"/>
</dbReference>
<feature type="signal peptide" evidence="4">
    <location>
        <begin position="1"/>
        <end position="19"/>
    </location>
</feature>
<protein>
    <recommendedName>
        <fullName evidence="5">ShKT domain-containing protein</fullName>
    </recommendedName>
</protein>
<name>A0AAN5CMY4_9BILA</name>
<organism evidence="6 7">
    <name type="scientific">Pristionchus mayeri</name>
    <dbReference type="NCBI Taxonomy" id="1317129"/>
    <lineage>
        <taxon>Eukaryota</taxon>
        <taxon>Metazoa</taxon>
        <taxon>Ecdysozoa</taxon>
        <taxon>Nematoda</taxon>
        <taxon>Chromadorea</taxon>
        <taxon>Rhabditida</taxon>
        <taxon>Rhabditina</taxon>
        <taxon>Diplogasteromorpha</taxon>
        <taxon>Diplogasteroidea</taxon>
        <taxon>Neodiplogasteridae</taxon>
        <taxon>Pristionchus</taxon>
    </lineage>
</organism>
<dbReference type="EMBL" id="BTRK01000004">
    <property type="protein sequence ID" value="GMR47363.1"/>
    <property type="molecule type" value="Genomic_DNA"/>
</dbReference>
<evidence type="ECO:0000256" key="2">
    <source>
        <dbReference type="ARBA" id="ARBA00023157"/>
    </source>
</evidence>
<evidence type="ECO:0000313" key="6">
    <source>
        <dbReference type="EMBL" id="GMR47363.1"/>
    </source>
</evidence>
<dbReference type="Pfam" id="PF01549">
    <property type="entry name" value="ShK"/>
    <property type="match status" value="2"/>
</dbReference>
<dbReference type="PROSITE" id="PS51670">
    <property type="entry name" value="SHKT"/>
    <property type="match status" value="2"/>
</dbReference>
<keyword evidence="2" id="KW-1015">Disulfide bond</keyword>
<dbReference type="PANTHER" id="PTHR46219">
    <property type="entry name" value="PROTEIN CBG11138"/>
    <property type="match status" value="1"/>
</dbReference>
<keyword evidence="7" id="KW-1185">Reference proteome</keyword>
<dbReference type="SMART" id="SM00254">
    <property type="entry name" value="ShKT"/>
    <property type="match status" value="2"/>
</dbReference>
<keyword evidence="1 4" id="KW-0732">Signal</keyword>
<evidence type="ECO:0000259" key="5">
    <source>
        <dbReference type="PROSITE" id="PS51670"/>
    </source>
</evidence>
<reference evidence="7" key="1">
    <citation type="submission" date="2022-10" db="EMBL/GenBank/DDBJ databases">
        <title>Genome assembly of Pristionchus species.</title>
        <authorList>
            <person name="Yoshida K."/>
            <person name="Sommer R.J."/>
        </authorList>
    </citation>
    <scope>NUCLEOTIDE SEQUENCE [LARGE SCALE GENOMIC DNA]</scope>
    <source>
        <strain evidence="7">RS5460</strain>
    </source>
</reference>
<dbReference type="FunFam" id="1.10.10.1940:FF:000002">
    <property type="entry name" value="PHAryngeal gland Toxin-related"/>
    <property type="match status" value="2"/>
</dbReference>
<evidence type="ECO:0000256" key="4">
    <source>
        <dbReference type="SAM" id="SignalP"/>
    </source>
</evidence>
<sequence length="159" mass="16183">RVMALSLLVFASLLVSISAQTCLTTSEIGPCTGTTCPVAGATCIASTGSCCAAGGVVGGTTTTCVDLLNPSTGVSDCPSRAYLCTNSVYYSLMTTQCPRTCGRCSTTTTTTTTSCVDLVNPSTGVSDCPSRAYLCSNSAYYTFMTTQCPATCGRCAGKK</sequence>
<proteinExistence type="predicted"/>
<feature type="domain" description="ShKT" evidence="5">
    <location>
        <begin position="115"/>
        <end position="155"/>
    </location>
</feature>
<evidence type="ECO:0000256" key="1">
    <source>
        <dbReference type="ARBA" id="ARBA00022729"/>
    </source>
</evidence>
<dbReference type="AlphaFoldDB" id="A0AAN5CMY4"/>
<comment type="caution">
    <text evidence="3">Lacks conserved residue(s) required for the propagation of feature annotation.</text>
</comment>
<feature type="domain" description="ShKT" evidence="5">
    <location>
        <begin position="64"/>
        <end position="104"/>
    </location>
</feature>
<comment type="caution">
    <text evidence="6">The sequence shown here is derived from an EMBL/GenBank/DDBJ whole genome shotgun (WGS) entry which is preliminary data.</text>
</comment>
<evidence type="ECO:0000256" key="3">
    <source>
        <dbReference type="PROSITE-ProRule" id="PRU01005"/>
    </source>
</evidence>